<dbReference type="InterPro" id="IPR001650">
    <property type="entry name" value="Helicase_C-like"/>
</dbReference>
<dbReference type="InterPro" id="IPR000629">
    <property type="entry name" value="RNA-helicase_DEAD-box_CS"/>
</dbReference>
<dbReference type="OrthoDB" id="196131at2759"/>
<keyword evidence="10" id="KW-0539">Nucleus</keyword>
<feature type="domain" description="DEAD-box RNA helicase Q" evidence="17">
    <location>
        <begin position="189"/>
        <end position="215"/>
    </location>
</feature>
<dbReference type="GO" id="GO:0003676">
    <property type="term" value="F:nucleic acid binding"/>
    <property type="evidence" value="ECO:0007669"/>
    <property type="project" value="InterPro"/>
</dbReference>
<evidence type="ECO:0000256" key="13">
    <source>
        <dbReference type="RuleBase" id="RU000492"/>
    </source>
</evidence>
<dbReference type="STRING" id="269621.A0A238FHQ9"/>
<feature type="compositionally biased region" description="Low complexity" evidence="14">
    <location>
        <begin position="106"/>
        <end position="122"/>
    </location>
</feature>
<dbReference type="CDD" id="cd18787">
    <property type="entry name" value="SF2_C_DEAD"/>
    <property type="match status" value="1"/>
</dbReference>
<evidence type="ECO:0000256" key="9">
    <source>
        <dbReference type="ARBA" id="ARBA00022840"/>
    </source>
</evidence>
<dbReference type="Pfam" id="PF00270">
    <property type="entry name" value="DEAD"/>
    <property type="match status" value="1"/>
</dbReference>
<evidence type="ECO:0000256" key="14">
    <source>
        <dbReference type="SAM" id="MobiDB-lite"/>
    </source>
</evidence>
<dbReference type="PANTHER" id="PTHR47958">
    <property type="entry name" value="ATP-DEPENDENT RNA HELICASE DBP3"/>
    <property type="match status" value="1"/>
</dbReference>
<keyword evidence="6 13" id="KW-0547">Nucleotide-binding</keyword>
<dbReference type="InterPro" id="IPR011545">
    <property type="entry name" value="DEAD/DEAH_box_helicase_dom"/>
</dbReference>
<dbReference type="InterPro" id="IPR044742">
    <property type="entry name" value="DEAD/DEAH_RhlB"/>
</dbReference>
<keyword evidence="5" id="KW-0698">rRNA processing</keyword>
<dbReference type="PROSITE" id="PS51192">
    <property type="entry name" value="HELICASE_ATP_BIND_1"/>
    <property type="match status" value="1"/>
</dbReference>
<dbReference type="PROSITE" id="PS00039">
    <property type="entry name" value="DEAD_ATP_HELICASE"/>
    <property type="match status" value="1"/>
</dbReference>
<dbReference type="GO" id="GO:0005524">
    <property type="term" value="F:ATP binding"/>
    <property type="evidence" value="ECO:0007669"/>
    <property type="project" value="UniProtKB-KW"/>
</dbReference>
<comment type="function">
    <text evidence="11">ATP-dependent RNA helicase required for 60S ribosomal subunit synthesis. Involved in efficient pre-rRNA processing, predominantly at site A3, which is necessary for the normal formation of 25S and 5.8S rRNAs.</text>
</comment>
<evidence type="ECO:0000256" key="1">
    <source>
        <dbReference type="ARBA" id="ARBA00004604"/>
    </source>
</evidence>
<organism evidence="18 19">
    <name type="scientific">Microbotryum intermedium</name>
    <dbReference type="NCBI Taxonomy" id="269621"/>
    <lineage>
        <taxon>Eukaryota</taxon>
        <taxon>Fungi</taxon>
        <taxon>Dikarya</taxon>
        <taxon>Basidiomycota</taxon>
        <taxon>Pucciniomycotina</taxon>
        <taxon>Microbotryomycetes</taxon>
        <taxon>Microbotryales</taxon>
        <taxon>Microbotryaceae</taxon>
        <taxon>Microbotryum</taxon>
    </lineage>
</organism>
<dbReference type="SMART" id="SM00490">
    <property type="entry name" value="HELICc"/>
    <property type="match status" value="1"/>
</dbReference>
<feature type="domain" description="Helicase ATP-binding" evidence="15">
    <location>
        <begin position="218"/>
        <end position="428"/>
    </location>
</feature>
<feature type="compositionally biased region" description="Basic and acidic residues" evidence="14">
    <location>
        <begin position="123"/>
        <end position="132"/>
    </location>
</feature>
<feature type="compositionally biased region" description="Low complexity" evidence="14">
    <location>
        <begin position="148"/>
        <end position="163"/>
    </location>
</feature>
<evidence type="ECO:0000256" key="10">
    <source>
        <dbReference type="ARBA" id="ARBA00023242"/>
    </source>
</evidence>
<proteinExistence type="inferred from homology"/>
<evidence type="ECO:0000259" key="17">
    <source>
        <dbReference type="PROSITE" id="PS51195"/>
    </source>
</evidence>
<dbReference type="InterPro" id="IPR014001">
    <property type="entry name" value="Helicase_ATP-bd"/>
</dbReference>
<evidence type="ECO:0000256" key="8">
    <source>
        <dbReference type="ARBA" id="ARBA00022806"/>
    </source>
</evidence>
<dbReference type="Pfam" id="PF00271">
    <property type="entry name" value="Helicase_C"/>
    <property type="match status" value="1"/>
</dbReference>
<keyword evidence="4" id="KW-0690">Ribosome biogenesis</keyword>
<feature type="compositionally biased region" description="Basic and acidic residues" evidence="14">
    <location>
        <begin position="76"/>
        <end position="88"/>
    </location>
</feature>
<evidence type="ECO:0000313" key="19">
    <source>
        <dbReference type="Proteomes" id="UP000198372"/>
    </source>
</evidence>
<dbReference type="PROSITE" id="PS51194">
    <property type="entry name" value="HELICASE_CTER"/>
    <property type="match status" value="1"/>
</dbReference>
<evidence type="ECO:0000256" key="3">
    <source>
        <dbReference type="ARBA" id="ARBA00012552"/>
    </source>
</evidence>
<evidence type="ECO:0000256" key="11">
    <source>
        <dbReference type="ARBA" id="ARBA00037449"/>
    </source>
</evidence>
<feature type="compositionally biased region" description="Basic residues" evidence="14">
    <location>
        <begin position="26"/>
        <end position="35"/>
    </location>
</feature>
<evidence type="ECO:0000256" key="12">
    <source>
        <dbReference type="PROSITE-ProRule" id="PRU00552"/>
    </source>
</evidence>
<name>A0A238FHQ9_9BASI</name>
<dbReference type="Gene3D" id="3.40.50.300">
    <property type="entry name" value="P-loop containing nucleotide triphosphate hydrolases"/>
    <property type="match status" value="2"/>
</dbReference>
<reference evidence="19" key="1">
    <citation type="submission" date="2016-09" db="EMBL/GenBank/DDBJ databases">
        <authorList>
            <person name="Jeantristanb JTB J.-T."/>
            <person name="Ricardo R."/>
        </authorList>
    </citation>
    <scope>NUCLEOTIDE SEQUENCE [LARGE SCALE GENOMIC DNA]</scope>
</reference>
<dbReference type="EC" id="3.6.4.13" evidence="3"/>
<comment type="subcellular location">
    <subcellularLocation>
        <location evidence="1">Nucleus</location>
        <location evidence="1">Nucleolus</location>
    </subcellularLocation>
</comment>
<feature type="compositionally biased region" description="Polar residues" evidence="14">
    <location>
        <begin position="9"/>
        <end position="19"/>
    </location>
</feature>
<evidence type="ECO:0000259" key="16">
    <source>
        <dbReference type="PROSITE" id="PS51194"/>
    </source>
</evidence>
<dbReference type="AlphaFoldDB" id="A0A238FHQ9"/>
<protein>
    <recommendedName>
        <fullName evidence="3">RNA helicase</fullName>
        <ecNumber evidence="3">3.6.4.13</ecNumber>
    </recommendedName>
</protein>
<dbReference type="GO" id="GO:0003724">
    <property type="term" value="F:RNA helicase activity"/>
    <property type="evidence" value="ECO:0007669"/>
    <property type="project" value="UniProtKB-EC"/>
</dbReference>
<dbReference type="EMBL" id="FMSP01000007">
    <property type="protein sequence ID" value="SCV71671.1"/>
    <property type="molecule type" value="Genomic_DNA"/>
</dbReference>
<evidence type="ECO:0000256" key="4">
    <source>
        <dbReference type="ARBA" id="ARBA00022517"/>
    </source>
</evidence>
<keyword evidence="19" id="KW-1185">Reference proteome</keyword>
<accession>A0A238FHQ9</accession>
<comment type="similarity">
    <text evidence="2">Belongs to the DEAD box helicase family. DDX5/DBP2 subfamily.</text>
</comment>
<dbReference type="InterPro" id="IPR014014">
    <property type="entry name" value="RNA_helicase_DEAD_Q_motif"/>
</dbReference>
<dbReference type="SUPFAM" id="SSF52540">
    <property type="entry name" value="P-loop containing nucleoside triphosphate hydrolases"/>
    <property type="match status" value="1"/>
</dbReference>
<evidence type="ECO:0000256" key="2">
    <source>
        <dbReference type="ARBA" id="ARBA00009334"/>
    </source>
</evidence>
<sequence>MGLPIEDPTLSQAPTTSDAADNKAKKEAKKARKLARRAERATTTTEDSGDAAAKTNGYDGDDDSQMKIDQASVPADGEKDKLSKEERKRIKKEKKRKAREEEDEGATTAEQSEAPAAAPAVAVEEKNDEPVKKKSKKNKKTFEPTPPAAASAEPTSASSSSSSEIDSFLSANRITFEPTNAKDLYPPVLSFAALPLEDGLRKGLSGYTKPTPIQSASFPIMMGGRDVVGIAETGSGKTVAFGVPAIQHILSLPPHPASKGKKSSPPPVSVLVVAPTRELAMQTHANLASVTSALPSITSVCIYGGVPKESQKAILRTGARIVVGTPGRLLDLANEGVLDLSHVSWLVLDEADRMLDKGFENDIREIIGKCLPLPEASLPKIASAGQGQEPMARMVKGFLIVQTCMFSATWPTSVRRLASDFMCSPIRITVGNDELTANVRVSQSVIVLPDSRQKEQRLLSVLTQHGFTKGGVKKGGAIGKDREKALIFALYKKEATRVMEFLERQGYEVGCIQGDMTQERRTKSLADFKDGRVQLLVATDVAARGLDIPKVELVVNQTFPLTIEDYIHRIGRTGRAGRTGISVTFFTEADKAHAGELIRVLKDGGHDVPEGMYQWGTTIKKQTHSTYGDFYRDDIKGTSKKIRFD</sequence>
<dbReference type="InterPro" id="IPR027417">
    <property type="entry name" value="P-loop_NTPase"/>
</dbReference>
<feature type="domain" description="Helicase C-terminal" evidence="16">
    <location>
        <begin position="471"/>
        <end position="616"/>
    </location>
</feature>
<keyword evidence="8 13" id="KW-0347">Helicase</keyword>
<evidence type="ECO:0000256" key="7">
    <source>
        <dbReference type="ARBA" id="ARBA00022801"/>
    </source>
</evidence>
<feature type="short sequence motif" description="Q motif" evidence="12">
    <location>
        <begin position="189"/>
        <end position="215"/>
    </location>
</feature>
<dbReference type="CDD" id="cd00268">
    <property type="entry name" value="DEADc"/>
    <property type="match status" value="1"/>
</dbReference>
<dbReference type="GO" id="GO:0016787">
    <property type="term" value="F:hydrolase activity"/>
    <property type="evidence" value="ECO:0007669"/>
    <property type="project" value="UniProtKB-KW"/>
</dbReference>
<dbReference type="Proteomes" id="UP000198372">
    <property type="component" value="Unassembled WGS sequence"/>
</dbReference>
<dbReference type="PROSITE" id="PS51195">
    <property type="entry name" value="Q_MOTIF"/>
    <property type="match status" value="1"/>
</dbReference>
<keyword evidence="7 13" id="KW-0378">Hydrolase</keyword>
<evidence type="ECO:0000259" key="15">
    <source>
        <dbReference type="PROSITE" id="PS51192"/>
    </source>
</evidence>
<evidence type="ECO:0000313" key="18">
    <source>
        <dbReference type="EMBL" id="SCV71671.1"/>
    </source>
</evidence>
<feature type="region of interest" description="Disordered" evidence="14">
    <location>
        <begin position="1"/>
        <end position="163"/>
    </location>
</feature>
<evidence type="ECO:0000256" key="5">
    <source>
        <dbReference type="ARBA" id="ARBA00022552"/>
    </source>
</evidence>
<gene>
    <name evidence="18" type="ORF">BQ2448_3259</name>
</gene>
<keyword evidence="9 13" id="KW-0067">ATP-binding</keyword>
<dbReference type="SMART" id="SM00487">
    <property type="entry name" value="DEXDc"/>
    <property type="match status" value="1"/>
</dbReference>
<evidence type="ECO:0000256" key="6">
    <source>
        <dbReference type="ARBA" id="ARBA00022741"/>
    </source>
</evidence>